<evidence type="ECO:0000256" key="2">
    <source>
        <dbReference type="ARBA" id="ARBA00022741"/>
    </source>
</evidence>
<evidence type="ECO:0000313" key="6">
    <source>
        <dbReference type="Proteomes" id="UP000288405"/>
    </source>
</evidence>
<dbReference type="Pfam" id="PF00005">
    <property type="entry name" value="ABC_tran"/>
    <property type="match status" value="1"/>
</dbReference>
<name>A0A432WND5_9GAMM</name>
<evidence type="ECO:0000259" key="4">
    <source>
        <dbReference type="PROSITE" id="PS50893"/>
    </source>
</evidence>
<dbReference type="InterPro" id="IPR003593">
    <property type="entry name" value="AAA+_ATPase"/>
</dbReference>
<evidence type="ECO:0000256" key="3">
    <source>
        <dbReference type="ARBA" id="ARBA00022840"/>
    </source>
</evidence>
<dbReference type="OrthoDB" id="9802264at2"/>
<dbReference type="PROSITE" id="PS00211">
    <property type="entry name" value="ABC_TRANSPORTER_1"/>
    <property type="match status" value="1"/>
</dbReference>
<comment type="caution">
    <text evidence="5">The sequence shown here is derived from an EMBL/GenBank/DDBJ whole genome shotgun (WGS) entry which is preliminary data.</text>
</comment>
<dbReference type="Gene3D" id="3.40.50.300">
    <property type="entry name" value="P-loop containing nucleotide triphosphate hydrolases"/>
    <property type="match status" value="1"/>
</dbReference>
<dbReference type="SMART" id="SM00382">
    <property type="entry name" value="AAA"/>
    <property type="match status" value="1"/>
</dbReference>
<dbReference type="RefSeq" id="WP_126776348.1">
    <property type="nucleotide sequence ID" value="NZ_PIPM01000003.1"/>
</dbReference>
<dbReference type="InterPro" id="IPR027417">
    <property type="entry name" value="P-loop_NTPase"/>
</dbReference>
<dbReference type="InterPro" id="IPR017871">
    <property type="entry name" value="ABC_transporter-like_CS"/>
</dbReference>
<feature type="domain" description="ABC transporter" evidence="4">
    <location>
        <begin position="6"/>
        <end position="210"/>
    </location>
</feature>
<dbReference type="SUPFAM" id="SSF52540">
    <property type="entry name" value="P-loop containing nucleoside triphosphate hydrolases"/>
    <property type="match status" value="1"/>
</dbReference>
<keyword evidence="6" id="KW-1185">Reference proteome</keyword>
<proteinExistence type="predicted"/>
<organism evidence="5 6">
    <name type="scientific">Aliidiomarina sanyensis</name>
    <dbReference type="NCBI Taxonomy" id="1249555"/>
    <lineage>
        <taxon>Bacteria</taxon>
        <taxon>Pseudomonadati</taxon>
        <taxon>Pseudomonadota</taxon>
        <taxon>Gammaproteobacteria</taxon>
        <taxon>Alteromonadales</taxon>
        <taxon>Idiomarinaceae</taxon>
        <taxon>Aliidiomarina</taxon>
    </lineage>
</organism>
<evidence type="ECO:0000313" key="5">
    <source>
        <dbReference type="EMBL" id="RUO35229.1"/>
    </source>
</evidence>
<keyword evidence="3" id="KW-0067">ATP-binding</keyword>
<dbReference type="Proteomes" id="UP000288405">
    <property type="component" value="Unassembled WGS sequence"/>
</dbReference>
<dbReference type="GO" id="GO:0005524">
    <property type="term" value="F:ATP binding"/>
    <property type="evidence" value="ECO:0007669"/>
    <property type="project" value="UniProtKB-KW"/>
</dbReference>
<evidence type="ECO:0000256" key="1">
    <source>
        <dbReference type="ARBA" id="ARBA00022448"/>
    </source>
</evidence>
<dbReference type="InterPro" id="IPR050093">
    <property type="entry name" value="ABC_SmlMolc_Importer"/>
</dbReference>
<dbReference type="EMBL" id="PIPM01000003">
    <property type="protein sequence ID" value="RUO35229.1"/>
    <property type="molecule type" value="Genomic_DNA"/>
</dbReference>
<accession>A0A432WND5</accession>
<dbReference type="GO" id="GO:0016887">
    <property type="term" value="F:ATP hydrolysis activity"/>
    <property type="evidence" value="ECO:0007669"/>
    <property type="project" value="InterPro"/>
</dbReference>
<reference evidence="5 6" key="1">
    <citation type="journal article" date="2011" name="Front. Microbiol.">
        <title>Genomic signatures of strain selection and enhancement in Bacillus atrophaeus var. globigii, a historical biowarfare simulant.</title>
        <authorList>
            <person name="Gibbons H.S."/>
            <person name="Broomall S.M."/>
            <person name="McNew L.A."/>
            <person name="Daligault H."/>
            <person name="Chapman C."/>
            <person name="Bruce D."/>
            <person name="Karavis M."/>
            <person name="Krepps M."/>
            <person name="McGregor P.A."/>
            <person name="Hong C."/>
            <person name="Park K.H."/>
            <person name="Akmal A."/>
            <person name="Feldman A."/>
            <person name="Lin J.S."/>
            <person name="Chang W.E."/>
            <person name="Higgs B.W."/>
            <person name="Demirev P."/>
            <person name="Lindquist J."/>
            <person name="Liem A."/>
            <person name="Fochler E."/>
            <person name="Read T.D."/>
            <person name="Tapia R."/>
            <person name="Johnson S."/>
            <person name="Bishop-Lilly K.A."/>
            <person name="Detter C."/>
            <person name="Han C."/>
            <person name="Sozhamannan S."/>
            <person name="Rosenzweig C.N."/>
            <person name="Skowronski E.W."/>
        </authorList>
    </citation>
    <scope>NUCLEOTIDE SEQUENCE [LARGE SCALE GENOMIC DNA]</scope>
    <source>
        <strain evidence="5 6">GYP-17</strain>
    </source>
</reference>
<protein>
    <recommendedName>
        <fullName evidence="4">ABC transporter domain-containing protein</fullName>
    </recommendedName>
</protein>
<keyword evidence="2" id="KW-0547">Nucleotide-binding</keyword>
<keyword evidence="1" id="KW-0813">Transport</keyword>
<dbReference type="AlphaFoldDB" id="A0A432WND5"/>
<dbReference type="InterPro" id="IPR003439">
    <property type="entry name" value="ABC_transporter-like_ATP-bd"/>
</dbReference>
<dbReference type="PROSITE" id="PS50893">
    <property type="entry name" value="ABC_TRANSPORTER_2"/>
    <property type="match status" value="1"/>
</dbReference>
<dbReference type="PANTHER" id="PTHR42781">
    <property type="entry name" value="SPERMIDINE/PUTRESCINE IMPORT ATP-BINDING PROTEIN POTA"/>
    <property type="match status" value="1"/>
</dbReference>
<sequence length="210" mass="23101">MSQLELRGIRIQLRSQSSPLIELPELTIQQGEIVVLMGPSGSGKSSLLHWLVGDSLPEFDCSGEIRVGGVRVDALPTQARRIGLRMQQPWLFPHLTVRENLQCAQRGTETPAERARQLQACLDAFGIAHLSEQAPDVMSGGQAARVALARAILNQPAVMLLDEPFSSLDTATREEVRAWTFAQLARQGLPTLLVTHDIQDIPEHAQVIYV</sequence>
<gene>
    <name evidence="5" type="ORF">CWE11_04120</name>
</gene>
<dbReference type="PANTHER" id="PTHR42781:SF4">
    <property type="entry name" value="SPERMIDINE_PUTRESCINE IMPORT ATP-BINDING PROTEIN POTA"/>
    <property type="match status" value="1"/>
</dbReference>